<dbReference type="EMBL" id="BLXO01000005">
    <property type="protein sequence ID" value="GFN46802.1"/>
    <property type="molecule type" value="Genomic_DNA"/>
</dbReference>
<sequence length="44" mass="4902">MVMAMAAFSTSVDELNMGARLDEIQQQINTLWVESTMRLTSSPP</sequence>
<dbReference type="AlphaFoldDB" id="A0A6L2ZQH5"/>
<organism evidence="1 2">
    <name type="scientific">Candidatus Regiella insecticola</name>
    <dbReference type="NCBI Taxonomy" id="138073"/>
    <lineage>
        <taxon>Bacteria</taxon>
        <taxon>Pseudomonadati</taxon>
        <taxon>Pseudomonadota</taxon>
        <taxon>Gammaproteobacteria</taxon>
        <taxon>Enterobacterales</taxon>
        <taxon>Enterobacteriaceae</taxon>
        <taxon>aphid secondary symbionts</taxon>
        <taxon>Candidatus Regiella</taxon>
    </lineage>
</organism>
<evidence type="ECO:0000313" key="1">
    <source>
        <dbReference type="EMBL" id="GFN46802.1"/>
    </source>
</evidence>
<accession>A0A6L2ZQH5</accession>
<comment type="caution">
    <text evidence="1">The sequence shown here is derived from an EMBL/GenBank/DDBJ whole genome shotgun (WGS) entry which is preliminary data.</text>
</comment>
<reference evidence="1 2" key="1">
    <citation type="submission" date="2020-06" db="EMBL/GenBank/DDBJ databases">
        <title>The genome sequence of Candidatus Regiella insecticola strain Tut.</title>
        <authorList>
            <person name="Nikoh N."/>
            <person name="Tsuchida T."/>
            <person name="Koga R."/>
            <person name="Oshima K."/>
            <person name="Hattori M."/>
            <person name="Fukatsu T."/>
        </authorList>
    </citation>
    <scope>NUCLEOTIDE SEQUENCE [LARGE SCALE GENOMIC DNA]</scope>
    <source>
        <strain evidence="1 2">Tut</strain>
    </source>
</reference>
<protein>
    <submittedName>
        <fullName evidence="1">Putative FG-GAP repeat and RTX-family protein</fullName>
    </submittedName>
</protein>
<gene>
    <name evidence="1" type="ORF">RINTU1_25560</name>
</gene>
<dbReference type="Proteomes" id="UP000504714">
    <property type="component" value="Unassembled WGS sequence"/>
</dbReference>
<evidence type="ECO:0000313" key="2">
    <source>
        <dbReference type="Proteomes" id="UP000504714"/>
    </source>
</evidence>
<proteinExistence type="predicted"/>
<name>A0A6L2ZQH5_9ENTR</name>